<reference evidence="1 2" key="1">
    <citation type="journal article" date="2016" name="Genome Announc.">
        <title>Genome Sequence of Madurella mycetomatis mm55, Isolated from a Human Mycetoma Case in Sudan.</title>
        <authorList>
            <person name="Smit S."/>
            <person name="Derks M.F."/>
            <person name="Bervoets S."/>
            <person name="Fahal A."/>
            <person name="van Leeuwen W."/>
            <person name="van Belkum A."/>
            <person name="van de Sande W.W."/>
        </authorList>
    </citation>
    <scope>NUCLEOTIDE SEQUENCE [LARGE SCALE GENOMIC DNA]</scope>
    <source>
        <strain evidence="2">mm55</strain>
    </source>
</reference>
<sequence>MRFRPKRKTQFFLPTHLEQGKLCYKEILEVTLKHGGMMVVIGTEIQKHTVEPYGKRRFSLTARYIDPTRMALQSDKDDAIVKGAIPEHAKAFEYHGN</sequence>
<name>A0A175VMS4_9PEZI</name>
<comment type="caution">
    <text evidence="1">The sequence shown here is derived from an EMBL/GenBank/DDBJ whole genome shotgun (WGS) entry which is preliminary data.</text>
</comment>
<keyword evidence="2" id="KW-1185">Reference proteome</keyword>
<accession>A0A175VMS4</accession>
<evidence type="ECO:0000313" key="1">
    <source>
        <dbReference type="EMBL" id="KXX72818.1"/>
    </source>
</evidence>
<dbReference type="OrthoDB" id="2163491at2759"/>
<gene>
    <name evidence="1" type="ORF">MMYC01_210500</name>
</gene>
<dbReference type="VEuPathDB" id="FungiDB:MMYC01_210500"/>
<dbReference type="AlphaFoldDB" id="A0A175VMS4"/>
<proteinExistence type="predicted"/>
<dbReference type="STRING" id="100816.A0A175VMS4"/>
<organism evidence="1 2">
    <name type="scientific">Madurella mycetomatis</name>
    <dbReference type="NCBI Taxonomy" id="100816"/>
    <lineage>
        <taxon>Eukaryota</taxon>
        <taxon>Fungi</taxon>
        <taxon>Dikarya</taxon>
        <taxon>Ascomycota</taxon>
        <taxon>Pezizomycotina</taxon>
        <taxon>Sordariomycetes</taxon>
        <taxon>Sordariomycetidae</taxon>
        <taxon>Sordariales</taxon>
        <taxon>Sordariales incertae sedis</taxon>
        <taxon>Madurella</taxon>
    </lineage>
</organism>
<dbReference type="EMBL" id="LCTW02000659">
    <property type="protein sequence ID" value="KXX72818.1"/>
    <property type="molecule type" value="Genomic_DNA"/>
</dbReference>
<protein>
    <submittedName>
        <fullName evidence="1">Uncharacterized protein</fullName>
    </submittedName>
</protein>
<evidence type="ECO:0000313" key="2">
    <source>
        <dbReference type="Proteomes" id="UP000078237"/>
    </source>
</evidence>
<dbReference type="Proteomes" id="UP000078237">
    <property type="component" value="Unassembled WGS sequence"/>
</dbReference>